<dbReference type="EMBL" id="JAUQSY010000018">
    <property type="protein sequence ID" value="MDO7877279.1"/>
    <property type="molecule type" value="Genomic_DNA"/>
</dbReference>
<feature type="transmembrane region" description="Helical" evidence="1">
    <location>
        <begin position="7"/>
        <end position="25"/>
    </location>
</feature>
<dbReference type="Proteomes" id="UP001176429">
    <property type="component" value="Unassembled WGS sequence"/>
</dbReference>
<gene>
    <name evidence="2" type="ORF">Q5H93_21220</name>
</gene>
<keyword evidence="1" id="KW-0812">Transmembrane</keyword>
<feature type="transmembrane region" description="Helical" evidence="1">
    <location>
        <begin position="54"/>
        <end position="72"/>
    </location>
</feature>
<comment type="caution">
    <text evidence="2">The sequence shown here is derived from an EMBL/GenBank/DDBJ whole genome shotgun (WGS) entry which is preliminary data.</text>
</comment>
<keyword evidence="1" id="KW-0472">Membrane</keyword>
<organism evidence="2 3">
    <name type="scientific">Hymenobacter aranciens</name>
    <dbReference type="NCBI Taxonomy" id="3063996"/>
    <lineage>
        <taxon>Bacteria</taxon>
        <taxon>Pseudomonadati</taxon>
        <taxon>Bacteroidota</taxon>
        <taxon>Cytophagia</taxon>
        <taxon>Cytophagales</taxon>
        <taxon>Hymenobacteraceae</taxon>
        <taxon>Hymenobacter</taxon>
    </lineage>
</organism>
<evidence type="ECO:0000313" key="3">
    <source>
        <dbReference type="Proteomes" id="UP001176429"/>
    </source>
</evidence>
<reference evidence="2" key="1">
    <citation type="submission" date="2023-07" db="EMBL/GenBank/DDBJ databases">
        <authorList>
            <person name="Kim M.K."/>
        </authorList>
    </citation>
    <scope>NUCLEOTIDE SEQUENCE</scope>
    <source>
        <strain evidence="2">ASUV-10-1</strain>
    </source>
</reference>
<protein>
    <recommendedName>
        <fullName evidence="4">VanZ family protein</fullName>
    </recommendedName>
</protein>
<feature type="transmembrane region" description="Helical" evidence="1">
    <location>
        <begin position="141"/>
        <end position="160"/>
    </location>
</feature>
<evidence type="ECO:0000256" key="1">
    <source>
        <dbReference type="SAM" id="Phobius"/>
    </source>
</evidence>
<proteinExistence type="predicted"/>
<name>A0ABT9BG98_9BACT</name>
<feature type="transmembrane region" description="Helical" evidence="1">
    <location>
        <begin position="109"/>
        <end position="129"/>
    </location>
</feature>
<evidence type="ECO:0008006" key="4">
    <source>
        <dbReference type="Google" id="ProtNLM"/>
    </source>
</evidence>
<feature type="transmembrane region" description="Helical" evidence="1">
    <location>
        <begin position="79"/>
        <end position="97"/>
    </location>
</feature>
<keyword evidence="1" id="KW-1133">Transmembrane helix</keyword>
<sequence>MKSKRQLLFTCLLPLMVALVIYVLFRSPDTIVNKLIYSLLAIEPPMWRLRYGQWLVYNLPGALWMYAFLWFGSFSRSRLLSLLPLGMALGIELLQLLHITDGTFDILDVGFYLLVLAIFAALGGFRWWGGPKPVRSRRRSITYKALFISFMVIVILSDVWTRP</sequence>
<keyword evidence="3" id="KW-1185">Reference proteome</keyword>
<dbReference type="RefSeq" id="WP_305008709.1">
    <property type="nucleotide sequence ID" value="NZ_JAUQSY010000018.1"/>
</dbReference>
<evidence type="ECO:0000313" key="2">
    <source>
        <dbReference type="EMBL" id="MDO7877279.1"/>
    </source>
</evidence>
<accession>A0ABT9BG98</accession>